<sequence>MLKLDLTYCSAVNFAMQQNHVPVIRKILLKNETEQAIDDVKITVSLSPDLTTKAERVVDSVSAGAIIEVKDLQINISAKYLSELTEKVCGEIIIAVSKADEAIITEKYPIEILPFDQWAGVAILPEMVAAFVTPNYPSISAIIHRASQFLEKWTGSPSLDEYQSRNPDRVKKQMAAIYEAIAELNIVYCTPPASYEQTGQRIRMCDAVLSAKLGTCLDMALFYASCLEAVGINPIVVITKGHAFAGGWLVDDTFADSVNDDVSLLTKRLADGINEIAVIETTCMNAGKDISFDAAMASGEDNLNDTSKFVLSVDIKRCRFASLRPLPQRIIGSEGLTIIESIPTVRNNETPEQIAQDSRTIDVSKIDVTKQRLWERKLLDLTLRNNLLNIRLTKSTLQLISVNINFLEDALAEGHEFAVLPKPKDWDNGLMDAGIYQAVNQTDPIIDLVKQELTQKRLRSYLTENELSHSLTGLYRSSRSSMEENGANTLYLALGLLKWYETPTSERPRYAPILLLPVEIVRKSAARGYVIRSREEEVMMNITLLEMLRQDFGVNIGGLEVLPKDDSGVDVKLVFNTIRKGIMNQKRWNVEEQAILGIFSFSKFIMWNDIHNNADKLCRNPIVKSLISGMIEWQAEEGKEYNLDKDFKPSDVALPISADSFQLEAVCNAAAGKSFILHGPPGTGKSQTITNIIADALYNGKKVLFVAEKMAALSVVQKRLSDIGLAPFCLELHSNKSKKSSVLEQLKATTEIVRKTPPENFITESERLHALRDELSSYVEFLHKKMPSGLSLYDALYSYCNVADTPSDFEFPNSVAAELTAAKLNEWRDVVEQMQVISSVCSSLADHPLRELNIESYSQTIKSELKELLEKQILLLGKFKSSTNNLIQLLGGEIAFDSYSKYEILNEFSQLLLSIKHLPSSLLKANNINETVAQIREIIPHGIERDRLKGELTTNFSKAILEIDVDKLLIDWNLSEIKWFLPKLLSQNKIAKSLKIYSLNGQVVKDNIPHTLSAIIKYQNEREFISSKSGYFGDIVGVLWEDWQRLEDSCSAALSISDKAISLAGDVSLGVKIRNNLSDNLSQGLETFLSLNRDKLLSYCAVFNELSAINCEIAQKYDITFDTDNWIDSSHNLSNRLLVNIDLLKDWCSWNSIKQKAFKKGLEQFIEYMTTKNTPQITQAFDKAIYKSVINYCVDSEPALANFNGKLFEDKIRKFKELTIQFEKLTREELFGKLAANIPSFVKEASQSSEVGILQRNIRNNGRGVSIRKLFDTIPTLLTRINPCMLMSPMSVAQYIDADNIKFDLVIFDEASQMPTCEAVGAIARGNNLIVVGDPKQMPPTSFFSSNNVDEDNLDKEDLESILDDCLALSMPSKHLLWHYRSKHESLIAFSNSQYYDNKLLTFPSPDDIKSKVTYQSVSGFYDKGKSRQNRAEADAVVREILTRLADKDLSKRSIGIVTFSSVQQTLIEDLLAEAFAKNQHLETIALDCTEPLFVKNLENVQGDERDVILFSVGYGPDKEGKVSLNFGPLNREGGWRRLNVAVSRARYEMKVFSTLRSDQIDLARTSSEGVAGLKAFLEYAEKGKNSMALGATVNQHRGKSFVDLIADQIRERGYEVHTNIGCSGYRVDIGVVDKELRSEYRLGVLCDGASYKAAKTVRDREVIQQDVLRLLGWNVHRVWTMDWIENPDKVIAGIIAAIEEAPSKPIEEIVVKEEIIEPIFESENIESDFSEPQQEIDLGTNYKIDYVVFPIEYCGVLADEFTYPNWERLIERQISDVVACEAPISRDQLCRRVLSMWGISRIGSRIDDHFNRIFARMGLKTTGVGKDRFFWQAEQNPAEYMNYRQYMPNASDISPEEVSVAVREVLEAQISLSREDLIRETARLFGYARLGTIVESSMHRGIEKAIARGFAKEENERIILK</sequence>
<keyword evidence="5" id="KW-0067">ATP-binding</keyword>
<dbReference type="Pfam" id="PF18741">
    <property type="entry name" value="MTES_1575"/>
    <property type="match status" value="1"/>
</dbReference>
<dbReference type="Gene3D" id="3.10.620.30">
    <property type="match status" value="1"/>
</dbReference>
<evidence type="ECO:0000259" key="3">
    <source>
        <dbReference type="Pfam" id="PF13087"/>
    </source>
</evidence>
<dbReference type="Gene3D" id="3.40.50.300">
    <property type="entry name" value="P-loop containing nucleotide triphosphate hydrolases"/>
    <property type="match status" value="3"/>
</dbReference>
<feature type="domain" description="DNA2/NAM7 helicase helicase" evidence="2">
    <location>
        <begin position="1300"/>
        <end position="1342"/>
    </location>
</feature>
<dbReference type="InterPro" id="IPR049468">
    <property type="entry name" value="Restrct_endonuc-II-like_dom"/>
</dbReference>
<dbReference type="CDD" id="cd18808">
    <property type="entry name" value="SF1_C_Upf1"/>
    <property type="match status" value="1"/>
</dbReference>
<feature type="domain" description="Restriction endonuclease type II-like" evidence="4">
    <location>
        <begin position="1602"/>
        <end position="1699"/>
    </location>
</feature>
<dbReference type="HOGENOM" id="CLU_000788_0_1_10"/>
<dbReference type="InterPro" id="IPR041679">
    <property type="entry name" value="DNA2/NAM7-like_C"/>
</dbReference>
<gene>
    <name evidence="5" type="ORF">BN938_2554</name>
</gene>
<dbReference type="InterPro" id="IPR027417">
    <property type="entry name" value="P-loop_NTPase"/>
</dbReference>
<feature type="domain" description="DNA2/NAM7 helicase-like C-terminal" evidence="3">
    <location>
        <begin position="1369"/>
        <end position="1553"/>
    </location>
</feature>
<evidence type="ECO:0000313" key="6">
    <source>
        <dbReference type="Proteomes" id="UP000027616"/>
    </source>
</evidence>
<feature type="domain" description="DNA2/NAM7 helicase helicase" evidence="2">
    <location>
        <begin position="660"/>
        <end position="852"/>
    </location>
</feature>
<dbReference type="STRING" id="1433126.BN938_2554"/>
<dbReference type="InterPro" id="IPR025103">
    <property type="entry name" value="DUF4011"/>
</dbReference>
<keyword evidence="5" id="KW-0547">Nucleotide-binding</keyword>
<keyword evidence="5" id="KW-0347">Helicase</keyword>
<dbReference type="EMBL" id="HG934468">
    <property type="protein sequence ID" value="CDN32624.1"/>
    <property type="molecule type" value="Genomic_DNA"/>
</dbReference>
<dbReference type="eggNOG" id="COG1112">
    <property type="taxonomic scope" value="Bacteria"/>
</dbReference>
<evidence type="ECO:0000259" key="2">
    <source>
        <dbReference type="Pfam" id="PF13086"/>
    </source>
</evidence>
<evidence type="ECO:0000259" key="1">
    <source>
        <dbReference type="Pfam" id="PF11784"/>
    </source>
</evidence>
<dbReference type="OrthoDB" id="9757917at2"/>
<organism evidence="5 6">
    <name type="scientific">Mucinivorans hirudinis</name>
    <dbReference type="NCBI Taxonomy" id="1433126"/>
    <lineage>
        <taxon>Bacteria</taxon>
        <taxon>Pseudomonadati</taxon>
        <taxon>Bacteroidota</taxon>
        <taxon>Bacteroidia</taxon>
        <taxon>Bacteroidales</taxon>
        <taxon>Rikenellaceae</taxon>
        <taxon>Mucinivorans</taxon>
    </lineage>
</organism>
<dbReference type="InterPro" id="IPR011335">
    <property type="entry name" value="Restrct_endonuc-II-like"/>
</dbReference>
<dbReference type="SUPFAM" id="SSF52540">
    <property type="entry name" value="P-loop containing nucleoside triphosphate hydrolases"/>
    <property type="match status" value="1"/>
</dbReference>
<dbReference type="KEGG" id="rbc:BN938_2554"/>
<feature type="domain" description="DUF3320" evidence="1">
    <location>
        <begin position="1770"/>
        <end position="1808"/>
    </location>
</feature>
<reference evidence="5 6" key="1">
    <citation type="journal article" date="2015" name="Genome Announc.">
        <title>Complete Genome Sequence of the Novel Leech Symbiont Mucinivorans hirudinis M3T.</title>
        <authorList>
            <person name="Nelson M.C."/>
            <person name="Bomar L."/>
            <person name="Graf J."/>
        </authorList>
    </citation>
    <scope>NUCLEOTIDE SEQUENCE [LARGE SCALE GENOMIC DNA]</scope>
    <source>
        <strain evidence="6">M3</strain>
    </source>
</reference>
<protein>
    <submittedName>
        <fullName evidence="5">DNA helicase related protein</fullName>
    </submittedName>
</protein>
<dbReference type="SUPFAM" id="SSF52980">
    <property type="entry name" value="Restriction endonuclease-like"/>
    <property type="match status" value="1"/>
</dbReference>
<dbReference type="InterPro" id="IPR047187">
    <property type="entry name" value="SF1_C_Upf1"/>
</dbReference>
<keyword evidence="5" id="KW-0378">Hydrolase</keyword>
<dbReference type="Pfam" id="PF13195">
    <property type="entry name" value="DUF4011"/>
    <property type="match status" value="1"/>
</dbReference>
<name>A0A060REE6_9BACT</name>
<dbReference type="Pfam" id="PF13086">
    <property type="entry name" value="AAA_11"/>
    <property type="match status" value="2"/>
</dbReference>
<dbReference type="Pfam" id="PF13087">
    <property type="entry name" value="AAA_12"/>
    <property type="match status" value="1"/>
</dbReference>
<dbReference type="FunFam" id="3.40.50.300:FF:002063">
    <property type="entry name" value="DNA helicase related protein"/>
    <property type="match status" value="1"/>
</dbReference>
<dbReference type="PANTHER" id="PTHR10887">
    <property type="entry name" value="DNA2/NAM7 HELICASE FAMILY"/>
    <property type="match status" value="1"/>
</dbReference>
<dbReference type="InterPro" id="IPR045055">
    <property type="entry name" value="DNA2/NAM7-like"/>
</dbReference>
<dbReference type="Pfam" id="PF11784">
    <property type="entry name" value="DUF3320"/>
    <property type="match status" value="1"/>
</dbReference>
<dbReference type="eggNOG" id="COG1198">
    <property type="taxonomic scope" value="Bacteria"/>
</dbReference>
<evidence type="ECO:0000313" key="5">
    <source>
        <dbReference type="EMBL" id="CDN32624.1"/>
    </source>
</evidence>
<dbReference type="GO" id="GO:0004386">
    <property type="term" value="F:helicase activity"/>
    <property type="evidence" value="ECO:0007669"/>
    <property type="project" value="UniProtKB-KW"/>
</dbReference>
<accession>A0A060REE6</accession>
<dbReference type="InterPro" id="IPR021754">
    <property type="entry name" value="DUF3320"/>
</dbReference>
<keyword evidence="6" id="KW-1185">Reference proteome</keyword>
<dbReference type="Gene3D" id="3.40.960.10">
    <property type="entry name" value="VSR Endonuclease"/>
    <property type="match status" value="1"/>
</dbReference>
<proteinExistence type="predicted"/>
<dbReference type="PATRIC" id="fig|1433126.3.peg.2529"/>
<dbReference type="Proteomes" id="UP000027616">
    <property type="component" value="Chromosome I"/>
</dbReference>
<dbReference type="PANTHER" id="PTHR10887:SF530">
    <property type="entry name" value="SUPERFAMILY I DNA HELICASES"/>
    <property type="match status" value="1"/>
</dbReference>
<dbReference type="InterPro" id="IPR041677">
    <property type="entry name" value="DNA2/NAM7_AAA_11"/>
</dbReference>
<evidence type="ECO:0000259" key="4">
    <source>
        <dbReference type="Pfam" id="PF18741"/>
    </source>
</evidence>